<dbReference type="SUPFAM" id="SSF51735">
    <property type="entry name" value="NAD(P)-binding Rossmann-fold domains"/>
    <property type="match status" value="1"/>
</dbReference>
<dbReference type="PANTHER" id="PTHR43818">
    <property type="entry name" value="BCDNA.GH03377"/>
    <property type="match status" value="1"/>
</dbReference>
<dbReference type="Gene3D" id="3.30.360.10">
    <property type="entry name" value="Dihydrodipicolinate Reductase, domain 2"/>
    <property type="match status" value="1"/>
</dbReference>
<evidence type="ECO:0000259" key="1">
    <source>
        <dbReference type="Pfam" id="PF01408"/>
    </source>
</evidence>
<dbReference type="Pfam" id="PF01408">
    <property type="entry name" value="GFO_IDH_MocA"/>
    <property type="match status" value="1"/>
</dbReference>
<dbReference type="InterPro" id="IPR050463">
    <property type="entry name" value="Gfo/Idh/MocA_oxidrdct_glycsds"/>
</dbReference>
<evidence type="ECO:0000313" key="3">
    <source>
        <dbReference type="Proteomes" id="UP000298179"/>
    </source>
</evidence>
<dbReference type="InterPro" id="IPR000683">
    <property type="entry name" value="Gfo/Idh/MocA-like_OxRdtase_N"/>
</dbReference>
<name>A0A4Y8RMY9_9HYPH</name>
<reference evidence="2 3" key="1">
    <citation type="submission" date="2019-03" db="EMBL/GenBank/DDBJ databases">
        <title>Jiella endophytica sp. nov., a novel endophytic bacterium isolated from root of Ficus microcarpa Linn. f.</title>
        <authorList>
            <person name="Tuo L."/>
        </authorList>
    </citation>
    <scope>NUCLEOTIDE SEQUENCE [LARGE SCALE GENOMIC DNA]</scope>
    <source>
        <strain evidence="2 3">CBS5Q-3</strain>
    </source>
</reference>
<dbReference type="OrthoDB" id="9813657at2"/>
<dbReference type="GO" id="GO:0000166">
    <property type="term" value="F:nucleotide binding"/>
    <property type="evidence" value="ECO:0007669"/>
    <property type="project" value="InterPro"/>
</dbReference>
<accession>A0A4Y8RMY9</accession>
<sequence>MAPVKLGLVGIGKIARDQHLPSLSRSADFDLVAAASRNAGVEGVASFASTGEMLDAMPEIEAVSLCMPPQARHRVAAEALARGRHVMLEKPPGATLSEVEHLAGLAASNGVSLFATWHSRHAPGVEPARDWLAGKRIRKMTVTWKEDVRHWHPGQDWIFEAGGLGVFDPGINALSIVTKILPFPIWLTDASLTFPENRQAPIAADLVFAGPEDVSVEATFDFRQIGPQTWDIIVETDQGVLKLSMGGAVLRIDGEEQAMPPEAEYDGLYARFAALIAAGGSEVDLAPLRHVADAFLLGRRQVTEPFFFDPPAGA</sequence>
<dbReference type="PANTHER" id="PTHR43818:SF7">
    <property type="entry name" value="DEHYDROGENASE"/>
    <property type="match status" value="1"/>
</dbReference>
<comment type="caution">
    <text evidence="2">The sequence shown here is derived from an EMBL/GenBank/DDBJ whole genome shotgun (WGS) entry which is preliminary data.</text>
</comment>
<dbReference type="EMBL" id="SOZD01000002">
    <property type="protein sequence ID" value="TFF25013.1"/>
    <property type="molecule type" value="Genomic_DNA"/>
</dbReference>
<evidence type="ECO:0000313" key="2">
    <source>
        <dbReference type="EMBL" id="TFF25013.1"/>
    </source>
</evidence>
<dbReference type="InterPro" id="IPR036291">
    <property type="entry name" value="NAD(P)-bd_dom_sf"/>
</dbReference>
<dbReference type="RefSeq" id="WP_134761183.1">
    <property type="nucleotide sequence ID" value="NZ_SOZD01000002.1"/>
</dbReference>
<gene>
    <name evidence="2" type="ORF">E3C22_06425</name>
</gene>
<protein>
    <submittedName>
        <fullName evidence="2">Gfo/Idh/MocA family oxidoreductase</fullName>
    </submittedName>
</protein>
<dbReference type="AlphaFoldDB" id="A0A4Y8RMY9"/>
<dbReference type="Gene3D" id="3.40.50.720">
    <property type="entry name" value="NAD(P)-binding Rossmann-like Domain"/>
    <property type="match status" value="1"/>
</dbReference>
<keyword evidence="3" id="KW-1185">Reference proteome</keyword>
<organism evidence="2 3">
    <name type="scientific">Jiella endophytica</name>
    <dbReference type="NCBI Taxonomy" id="2558362"/>
    <lineage>
        <taxon>Bacteria</taxon>
        <taxon>Pseudomonadati</taxon>
        <taxon>Pseudomonadota</taxon>
        <taxon>Alphaproteobacteria</taxon>
        <taxon>Hyphomicrobiales</taxon>
        <taxon>Aurantimonadaceae</taxon>
        <taxon>Jiella</taxon>
    </lineage>
</organism>
<feature type="domain" description="Gfo/Idh/MocA-like oxidoreductase N-terminal" evidence="1">
    <location>
        <begin position="5"/>
        <end position="114"/>
    </location>
</feature>
<proteinExistence type="predicted"/>
<dbReference type="Proteomes" id="UP000298179">
    <property type="component" value="Unassembled WGS sequence"/>
</dbReference>